<evidence type="ECO:0000256" key="3">
    <source>
        <dbReference type="ARBA" id="ARBA00022679"/>
    </source>
</evidence>
<accession>A0A835RY05</accession>
<keyword evidence="6" id="KW-1185">Reference proteome</keyword>
<dbReference type="EMBL" id="JADCNL010000001">
    <property type="protein sequence ID" value="KAG0496666.1"/>
    <property type="molecule type" value="Genomic_DNA"/>
</dbReference>
<dbReference type="PANTHER" id="PTHR12176">
    <property type="entry name" value="SAM-DEPENDENT METHYLTRANSFERASE SUPERFAMILY PROTEIN"/>
    <property type="match status" value="1"/>
</dbReference>
<evidence type="ECO:0000256" key="2">
    <source>
        <dbReference type="ARBA" id="ARBA00022603"/>
    </source>
</evidence>
<dbReference type="GO" id="GO:0008757">
    <property type="term" value="F:S-adenosylmethionine-dependent methyltransferase activity"/>
    <property type="evidence" value="ECO:0007669"/>
    <property type="project" value="InterPro"/>
</dbReference>
<dbReference type="CDD" id="cd02440">
    <property type="entry name" value="AdoMet_MTases"/>
    <property type="match status" value="1"/>
</dbReference>
<dbReference type="InterPro" id="IPR051419">
    <property type="entry name" value="Lys/N-term_MeTrsfase_sf"/>
</dbReference>
<dbReference type="OrthoDB" id="10265275at2759"/>
<dbReference type="GO" id="GO:0032259">
    <property type="term" value="P:methylation"/>
    <property type="evidence" value="ECO:0007669"/>
    <property type="project" value="UniProtKB-KW"/>
</dbReference>
<dbReference type="AlphaFoldDB" id="A0A835RY05"/>
<sequence>MPGTYDYGDAEYWDARYLEEAGASFDWYQRYSALRPILRKFISSYSRILMVGCGNAHMHMDVRDMSFFKDDMFDSVVDKGTLDSLMCGTNAPLSASQMIKEVHRVLKPGGVYMLITYGDPSVRIPHLNQLGCCWKITLYILPRPGFEGASCSSSPRSVLESIILTKNGLLPSDYVLEDPESHYVYVCKKMEA</sequence>
<dbReference type="SUPFAM" id="SSF53335">
    <property type="entry name" value="S-adenosyl-L-methionine-dependent methyltransferases"/>
    <property type="match status" value="1"/>
</dbReference>
<name>A0A835RY05_VANPL</name>
<dbReference type="PANTHER" id="PTHR12176:SF66">
    <property type="entry name" value="S-ADENOSYL-L-METHIONINE-DEPENDENT METHYLTRANSFERASES SUPERFAMILY PROTEIN"/>
    <property type="match status" value="1"/>
</dbReference>
<comment type="caution">
    <text evidence="5">The sequence shown here is derived from an EMBL/GenBank/DDBJ whole genome shotgun (WGS) entry which is preliminary data.</text>
</comment>
<keyword evidence="3" id="KW-0808">Transferase</keyword>
<dbReference type="Pfam" id="PF08241">
    <property type="entry name" value="Methyltransf_11"/>
    <property type="match status" value="1"/>
</dbReference>
<comment type="similarity">
    <text evidence="1">Belongs to the methyltransferase superfamily.</text>
</comment>
<keyword evidence="2" id="KW-0489">Methyltransferase</keyword>
<evidence type="ECO:0000313" key="6">
    <source>
        <dbReference type="Proteomes" id="UP000636800"/>
    </source>
</evidence>
<evidence type="ECO:0000259" key="4">
    <source>
        <dbReference type="Pfam" id="PF08241"/>
    </source>
</evidence>
<dbReference type="Proteomes" id="UP000636800">
    <property type="component" value="Chromosome 1"/>
</dbReference>
<dbReference type="InterPro" id="IPR029063">
    <property type="entry name" value="SAM-dependent_MTases_sf"/>
</dbReference>
<reference evidence="5 6" key="1">
    <citation type="journal article" date="2020" name="Nat. Food">
        <title>A phased Vanilla planifolia genome enables genetic improvement of flavour and production.</title>
        <authorList>
            <person name="Hasing T."/>
            <person name="Tang H."/>
            <person name="Brym M."/>
            <person name="Khazi F."/>
            <person name="Huang T."/>
            <person name="Chambers A.H."/>
        </authorList>
    </citation>
    <scope>NUCLEOTIDE SEQUENCE [LARGE SCALE GENOMIC DNA]</scope>
    <source>
        <tissue evidence="5">Leaf</tissue>
    </source>
</reference>
<dbReference type="Gene3D" id="3.40.50.150">
    <property type="entry name" value="Vaccinia Virus protein VP39"/>
    <property type="match status" value="2"/>
</dbReference>
<proteinExistence type="inferred from homology"/>
<evidence type="ECO:0000256" key="1">
    <source>
        <dbReference type="ARBA" id="ARBA00008361"/>
    </source>
</evidence>
<organism evidence="5 6">
    <name type="scientific">Vanilla planifolia</name>
    <name type="common">Vanilla</name>
    <dbReference type="NCBI Taxonomy" id="51239"/>
    <lineage>
        <taxon>Eukaryota</taxon>
        <taxon>Viridiplantae</taxon>
        <taxon>Streptophyta</taxon>
        <taxon>Embryophyta</taxon>
        <taxon>Tracheophyta</taxon>
        <taxon>Spermatophyta</taxon>
        <taxon>Magnoliopsida</taxon>
        <taxon>Liliopsida</taxon>
        <taxon>Asparagales</taxon>
        <taxon>Orchidaceae</taxon>
        <taxon>Vanilloideae</taxon>
        <taxon>Vanilleae</taxon>
        <taxon>Vanilla</taxon>
    </lineage>
</organism>
<evidence type="ECO:0000313" key="5">
    <source>
        <dbReference type="EMBL" id="KAG0496666.1"/>
    </source>
</evidence>
<dbReference type="InterPro" id="IPR013216">
    <property type="entry name" value="Methyltransf_11"/>
</dbReference>
<protein>
    <recommendedName>
        <fullName evidence="4">Methyltransferase type 11 domain-containing protein</fullName>
    </recommendedName>
</protein>
<gene>
    <name evidence="5" type="ORF">HPP92_001357</name>
</gene>
<feature type="domain" description="Methyltransferase type 11" evidence="4">
    <location>
        <begin position="58"/>
        <end position="113"/>
    </location>
</feature>